<dbReference type="RefSeq" id="WP_023573371.1">
    <property type="nucleotide sequence ID" value="NZ_AVCS01000009.1"/>
</dbReference>
<dbReference type="EMBL" id="JRLZ01000004">
    <property type="protein sequence ID" value="KGO96553.1"/>
    <property type="molecule type" value="Genomic_DNA"/>
</dbReference>
<protein>
    <submittedName>
        <fullName evidence="11">Mechanosensitive ion channel protein</fullName>
    </submittedName>
</protein>
<feature type="domain" description="Mechanosensitive ion channel MscS C-terminal" evidence="9">
    <location>
        <begin position="185"/>
        <end position="257"/>
    </location>
</feature>
<dbReference type="Pfam" id="PF00924">
    <property type="entry name" value="MS_channel_2nd"/>
    <property type="match status" value="1"/>
</dbReference>
<dbReference type="PANTHER" id="PTHR30221">
    <property type="entry name" value="SMALL-CONDUCTANCE MECHANOSENSITIVE CHANNEL"/>
    <property type="match status" value="1"/>
</dbReference>
<evidence type="ECO:0000259" key="9">
    <source>
        <dbReference type="Pfam" id="PF21082"/>
    </source>
</evidence>
<evidence type="ECO:0000259" key="10">
    <source>
        <dbReference type="Pfam" id="PF21088"/>
    </source>
</evidence>
<dbReference type="InterPro" id="IPR006685">
    <property type="entry name" value="MscS_channel_2nd"/>
</dbReference>
<reference evidence="11 12" key="2">
    <citation type="journal article" date="2015" name="Stand. Genomic Sci.">
        <title>High quality draft genomic sequence of Flavobacterium enshiense DK69(T) and comparison among Flavobacterium genomes.</title>
        <authorList>
            <person name="Zeng Z."/>
            <person name="Chen C."/>
            <person name="Du H."/>
            <person name="Wang G."/>
            <person name="Li M."/>
        </authorList>
    </citation>
    <scope>NUCLEOTIDE SEQUENCE [LARGE SCALE GENOMIC DNA]</scope>
    <source>
        <strain evidence="11 12">DK69</strain>
    </source>
</reference>
<dbReference type="SUPFAM" id="SSF82689">
    <property type="entry name" value="Mechanosensitive channel protein MscS (YggB), C-terminal domain"/>
    <property type="match status" value="1"/>
</dbReference>
<evidence type="ECO:0000256" key="5">
    <source>
        <dbReference type="ARBA" id="ARBA00022989"/>
    </source>
</evidence>
<gene>
    <name evidence="11" type="ORF">Q767_06580</name>
</gene>
<reference evidence="12" key="1">
    <citation type="submission" date="2013-09" db="EMBL/GenBank/DDBJ databases">
        <authorList>
            <person name="Zeng Z."/>
            <person name="Chen C."/>
        </authorList>
    </citation>
    <scope>NUCLEOTIDE SEQUENCE [LARGE SCALE GENOMIC DNA]</scope>
    <source>
        <strain evidence="12">DK69</strain>
    </source>
</reference>
<comment type="subcellular location">
    <subcellularLocation>
        <location evidence="1">Cell membrane</location>
        <topology evidence="1">Multi-pass membrane protein</topology>
    </subcellularLocation>
</comment>
<feature type="transmembrane region" description="Helical" evidence="7">
    <location>
        <begin position="63"/>
        <end position="86"/>
    </location>
</feature>
<evidence type="ECO:0000256" key="4">
    <source>
        <dbReference type="ARBA" id="ARBA00022692"/>
    </source>
</evidence>
<feature type="transmembrane region" description="Helical" evidence="7">
    <location>
        <begin position="26"/>
        <end position="43"/>
    </location>
</feature>
<dbReference type="Gene3D" id="3.30.70.100">
    <property type="match status" value="1"/>
</dbReference>
<feature type="domain" description="Mechanosensitive ion channel MscS" evidence="8">
    <location>
        <begin position="109"/>
        <end position="174"/>
    </location>
</feature>
<accession>V6SAG4</accession>
<dbReference type="Gene3D" id="2.30.30.60">
    <property type="match status" value="1"/>
</dbReference>
<evidence type="ECO:0000256" key="7">
    <source>
        <dbReference type="SAM" id="Phobius"/>
    </source>
</evidence>
<dbReference type="OrthoDB" id="9809206at2"/>
<comment type="caution">
    <text evidence="11">The sequence shown here is derived from an EMBL/GenBank/DDBJ whole genome shotgun (WGS) entry which is preliminary data.</text>
</comment>
<dbReference type="eggNOG" id="COG0668">
    <property type="taxonomic scope" value="Bacteria"/>
</dbReference>
<dbReference type="PANTHER" id="PTHR30221:SF1">
    <property type="entry name" value="SMALL-CONDUCTANCE MECHANOSENSITIVE CHANNEL"/>
    <property type="match status" value="1"/>
</dbReference>
<dbReference type="Pfam" id="PF21082">
    <property type="entry name" value="MS_channel_3rd"/>
    <property type="match status" value="1"/>
</dbReference>
<evidence type="ECO:0000256" key="1">
    <source>
        <dbReference type="ARBA" id="ARBA00004651"/>
    </source>
</evidence>
<dbReference type="SUPFAM" id="SSF82861">
    <property type="entry name" value="Mechanosensitive channel protein MscS (YggB), transmembrane region"/>
    <property type="match status" value="1"/>
</dbReference>
<evidence type="ECO:0000256" key="3">
    <source>
        <dbReference type="ARBA" id="ARBA00022475"/>
    </source>
</evidence>
<comment type="similarity">
    <text evidence="2">Belongs to the MscS (TC 1.A.23) family.</text>
</comment>
<dbReference type="InterPro" id="IPR008910">
    <property type="entry name" value="MSC_TM_helix"/>
</dbReference>
<evidence type="ECO:0000256" key="6">
    <source>
        <dbReference type="ARBA" id="ARBA00023136"/>
    </source>
</evidence>
<dbReference type="InterPro" id="IPR011066">
    <property type="entry name" value="MscS_channel_C_sf"/>
</dbReference>
<feature type="domain" description="Mechanosensitive ion channel transmembrane helices 2/3" evidence="10">
    <location>
        <begin position="74"/>
        <end position="107"/>
    </location>
</feature>
<dbReference type="Pfam" id="PF05552">
    <property type="entry name" value="MS_channel_1st_1"/>
    <property type="match status" value="1"/>
</dbReference>
<name>V6SAG4_9FLAO</name>
<dbReference type="GO" id="GO:0008381">
    <property type="term" value="F:mechanosensitive monoatomic ion channel activity"/>
    <property type="evidence" value="ECO:0007669"/>
    <property type="project" value="InterPro"/>
</dbReference>
<organism evidence="11 12">
    <name type="scientific">Flavobacterium enshiense DK69</name>
    <dbReference type="NCBI Taxonomy" id="1107311"/>
    <lineage>
        <taxon>Bacteria</taxon>
        <taxon>Pseudomonadati</taxon>
        <taxon>Bacteroidota</taxon>
        <taxon>Flavobacteriia</taxon>
        <taxon>Flavobacteriales</taxon>
        <taxon>Flavobacteriaceae</taxon>
        <taxon>Flavobacterium</taxon>
    </lineage>
</organism>
<dbReference type="InterPro" id="IPR010920">
    <property type="entry name" value="LSM_dom_sf"/>
</dbReference>
<dbReference type="InterPro" id="IPR049278">
    <property type="entry name" value="MS_channel_C"/>
</dbReference>
<dbReference type="GO" id="GO:0005886">
    <property type="term" value="C:plasma membrane"/>
    <property type="evidence" value="ECO:0007669"/>
    <property type="project" value="UniProtKB-SubCell"/>
</dbReference>
<dbReference type="InterPro" id="IPR045275">
    <property type="entry name" value="MscS_archaea/bacteria_type"/>
</dbReference>
<dbReference type="SUPFAM" id="SSF50182">
    <property type="entry name" value="Sm-like ribonucleoproteins"/>
    <property type="match status" value="1"/>
</dbReference>
<dbReference type="Pfam" id="PF21088">
    <property type="entry name" value="MS_channel_1st"/>
    <property type="match status" value="1"/>
</dbReference>
<keyword evidence="6 7" id="KW-0472">Membrane</keyword>
<evidence type="ECO:0000259" key="8">
    <source>
        <dbReference type="Pfam" id="PF00924"/>
    </source>
</evidence>
<dbReference type="AlphaFoldDB" id="V6SAG4"/>
<keyword evidence="4 7" id="KW-0812">Transmembrane</keyword>
<dbReference type="Proteomes" id="UP000030149">
    <property type="component" value="Unassembled WGS sequence"/>
</dbReference>
<keyword evidence="5 7" id="KW-1133">Transmembrane helix</keyword>
<keyword evidence="3" id="KW-1003">Cell membrane</keyword>
<proteinExistence type="inferred from homology"/>
<dbReference type="InterPro" id="IPR023408">
    <property type="entry name" value="MscS_beta-dom_sf"/>
</dbReference>
<dbReference type="STRING" id="1107311.Q767_06580"/>
<evidence type="ECO:0000313" key="12">
    <source>
        <dbReference type="Proteomes" id="UP000030149"/>
    </source>
</evidence>
<evidence type="ECO:0000313" key="11">
    <source>
        <dbReference type="EMBL" id="KGO96553.1"/>
    </source>
</evidence>
<dbReference type="InterPro" id="IPR049142">
    <property type="entry name" value="MS_channel_1st"/>
</dbReference>
<dbReference type="Gene3D" id="1.10.287.1260">
    <property type="match status" value="1"/>
</dbReference>
<sequence>MTIQVEEVHNLVVHYINVLIDFSPKVISAALVLLVGIWGIKIFRKVAEQIMTKRELEPTVIHFISDILMWGARVLLFVTVISRLGIETTSFVAIFGAIGLAIGMSLQGSLSNFAGGMLIIMFKPFKVGDTIEAQSESGKVLEIQIFTTKILTGQNHIIYIPNGILSNGKIKNLSQKSTRRSDLIVRTSYDSNIKAVKGELETIVTTHPKVLKSPAPEVTVNELTDSTVNFAVRVWVKNADFQMVNSDILERSKNVVKL</sequence>
<keyword evidence="12" id="KW-1185">Reference proteome</keyword>
<dbReference type="InterPro" id="IPR011014">
    <property type="entry name" value="MscS_channel_TM-2"/>
</dbReference>
<evidence type="ECO:0000256" key="2">
    <source>
        <dbReference type="ARBA" id="ARBA00008017"/>
    </source>
</evidence>
<dbReference type="PATRIC" id="fig|1107311.3.peg.1338"/>
<feature type="transmembrane region" description="Helical" evidence="7">
    <location>
        <begin position="92"/>
        <end position="120"/>
    </location>
</feature>